<gene>
    <name evidence="2" type="ORF">PSR69_03795</name>
</gene>
<dbReference type="EMBL" id="CP117525">
    <property type="protein sequence ID" value="WDA45012.1"/>
    <property type="molecule type" value="Genomic_DNA"/>
</dbReference>
<sequence length="57" mass="6633">MKKIFLILTLFFMFCLSIFASPADFFKSYPNGSIEVKIDWDKGEGYYNAVFYDDNGN</sequence>
<reference evidence="2" key="1">
    <citation type="submission" date="2023-02" db="EMBL/GenBank/DDBJ databases">
        <title>Pan-genomic study of Fusobacterium nucleatum reveals the distribution of pathogenic genes and functional clusters at subspecies and strain levels.</title>
        <authorList>
            <person name="Feng Q."/>
            <person name="Sun T."/>
        </authorList>
    </citation>
    <scope>NUCLEOTIDE SEQUENCE</scope>
    <source>
        <strain evidence="2">FNV</strain>
    </source>
</reference>
<keyword evidence="1" id="KW-0732">Signal</keyword>
<organism evidence="2 3">
    <name type="scientific">Fusobacterium nucleatum</name>
    <dbReference type="NCBI Taxonomy" id="851"/>
    <lineage>
        <taxon>Bacteria</taxon>
        <taxon>Fusobacteriati</taxon>
        <taxon>Fusobacteriota</taxon>
        <taxon>Fusobacteriia</taxon>
        <taxon>Fusobacteriales</taxon>
        <taxon>Fusobacteriaceae</taxon>
        <taxon>Fusobacterium</taxon>
    </lineage>
</organism>
<accession>A0AAX3MCW7</accession>
<feature type="signal peptide" evidence="1">
    <location>
        <begin position="1"/>
        <end position="20"/>
    </location>
</feature>
<dbReference type="AlphaFoldDB" id="A0AAX3MCW7"/>
<dbReference type="RefSeq" id="WP_273834225.1">
    <property type="nucleotide sequence ID" value="NZ_CP117525.1"/>
</dbReference>
<evidence type="ECO:0000313" key="2">
    <source>
        <dbReference type="EMBL" id="WDA45012.1"/>
    </source>
</evidence>
<evidence type="ECO:0000256" key="1">
    <source>
        <dbReference type="SAM" id="SignalP"/>
    </source>
</evidence>
<dbReference type="Proteomes" id="UP001214996">
    <property type="component" value="Chromosome"/>
</dbReference>
<protein>
    <submittedName>
        <fullName evidence="2">Uncharacterized protein</fullName>
    </submittedName>
</protein>
<evidence type="ECO:0000313" key="3">
    <source>
        <dbReference type="Proteomes" id="UP001214996"/>
    </source>
</evidence>
<feature type="chain" id="PRO_5043432942" evidence="1">
    <location>
        <begin position="21"/>
        <end position="57"/>
    </location>
</feature>
<name>A0AAX3MCW7_FUSNU</name>
<proteinExistence type="predicted"/>